<name>A0A0F7REZ1_BACAN</name>
<proteinExistence type="predicted"/>
<dbReference type="PROSITE" id="PS50005">
    <property type="entry name" value="TPR"/>
    <property type="match status" value="1"/>
</dbReference>
<dbReference type="KEGG" id="ban:BA_2179"/>
<dbReference type="Gene3D" id="3.90.70.10">
    <property type="entry name" value="Cysteine proteinases"/>
    <property type="match status" value="1"/>
</dbReference>
<sequence>MLDFKQLDACLKDKRFIDGLQEINNEISYIKEKNSLSYVKNWLANIPSHKEFDILIRLTDEGLMHQYSSFLIRYAYKKFPNMRTLSLYCDELIDERKILEAEQLLKDSLEEVNKAEIEVDLLAKTYFTLVRCLLEMKRNEEALYYMKKAEEYSERAVFDKWGYVYMHTGEWEKAEEQFIAGMQHKDCEELSTYLLSQLYANKGEQKRALQLIDDAIVKFPQVPYFHFEKVKYLLDLGKYEEMLAVIGNINNQLPYHAYKAYFVHLRAEALYKMNKLVDLQQLLQEEKSLKGSLYHNLAKNPDGKKVRLPIVPIVQKDNYCVPTSLEMMLQIWGEKRTQDEIAEFIFDMTGSKFSDTVSYLEELGYEHRYFKGNVENYKRLLNQGIPVLLSIDIEHASHVQVLAGYDDTLQAFYVQDPNFIEPVIVEYSKLQEKYRYTGCLAITFVPQEKKEQLSFLNEEENDYFKSIFSLTDHLDEQDKAGIHNLVQFLKETSDNPNTWLYTVKHLDVEVDKEFIISCIEKLMEKFPNSDFVKLHGAQCFIRLEELEKAGYMLASVEKKNNRALYHLINGRYAFEQESYIEAISSFRSSLQLDADQPIAWSFLALSYMYIDQSEKALQFSQVALERSPERFTLTNHGLILIDLERYEEAYEIFNDLLKEYKNEAHV</sequence>
<gene>
    <name evidence="1" type="ordered locus">BA_2179</name>
</gene>
<dbReference type="Proteomes" id="UP000000427">
    <property type="component" value="Chromosome"/>
</dbReference>
<dbReference type="SMART" id="SM00028">
    <property type="entry name" value="TPR"/>
    <property type="match status" value="4"/>
</dbReference>
<accession>A0A0F7REZ1</accession>
<evidence type="ECO:0000313" key="1">
    <source>
        <dbReference type="EMBL" id="AAP26058.1"/>
    </source>
</evidence>
<dbReference type="InterPro" id="IPR019734">
    <property type="entry name" value="TPR_rpt"/>
</dbReference>
<dbReference type="SUPFAM" id="SSF48452">
    <property type="entry name" value="TPR-like"/>
    <property type="match status" value="2"/>
</dbReference>
<dbReference type="PANTHER" id="PTHR44943">
    <property type="entry name" value="CELLULOSE SYNTHASE OPERON PROTEIN C"/>
    <property type="match status" value="1"/>
</dbReference>
<dbReference type="InterPro" id="IPR011990">
    <property type="entry name" value="TPR-like_helical_dom_sf"/>
</dbReference>
<dbReference type="IntAct" id="A0A0F7REZ1">
    <property type="interactions" value="1"/>
</dbReference>
<dbReference type="InterPro" id="IPR039563">
    <property type="entry name" value="Peptidase_C39_single_dom"/>
</dbReference>
<dbReference type="AlphaFoldDB" id="A0A0F7REZ1"/>
<dbReference type="Gene3D" id="1.25.40.10">
    <property type="entry name" value="Tetratricopeptide repeat domain"/>
    <property type="match status" value="3"/>
</dbReference>
<dbReference type="Pfam" id="PF13529">
    <property type="entry name" value="Peptidase_C39_2"/>
    <property type="match status" value="1"/>
</dbReference>
<protein>
    <submittedName>
        <fullName evidence="1">Tetratricopeptide repeat protein</fullName>
    </submittedName>
</protein>
<dbReference type="CDD" id="cd02549">
    <property type="entry name" value="Peptidase_C39A"/>
    <property type="match status" value="1"/>
</dbReference>
<dbReference type="EMBL" id="AE016879">
    <property type="protein sequence ID" value="AAP26058.1"/>
    <property type="molecule type" value="Genomic_DNA"/>
</dbReference>
<dbReference type="PANTHER" id="PTHR44943:SF8">
    <property type="entry name" value="TPR REPEAT-CONTAINING PROTEIN MJ0263"/>
    <property type="match status" value="1"/>
</dbReference>
<evidence type="ECO:0000313" key="2">
    <source>
        <dbReference type="Proteomes" id="UP000000427"/>
    </source>
</evidence>
<organism evidence="1 2">
    <name type="scientific">Bacillus anthracis</name>
    <name type="common">anthrax bacterium</name>
    <dbReference type="NCBI Taxonomy" id="1392"/>
    <lineage>
        <taxon>Bacteria</taxon>
        <taxon>Bacillati</taxon>
        <taxon>Bacillota</taxon>
        <taxon>Bacilli</taxon>
        <taxon>Bacillales</taxon>
        <taxon>Bacillaceae</taxon>
        <taxon>Bacillus</taxon>
        <taxon>Bacillus cereus group</taxon>
    </lineage>
</organism>
<dbReference type="InterPro" id="IPR051685">
    <property type="entry name" value="Ycf3/AcsC/BcsC/TPR_MFPF"/>
</dbReference>
<reference evidence="1 2" key="1">
    <citation type="journal article" date="2003" name="Nature">
        <title>The genome sequence of Bacillus anthracis Ames and comparison to closely related bacteria.</title>
        <authorList>
            <person name="Read T.D."/>
            <person name="Peterson S.N."/>
            <person name="Tourasse N."/>
            <person name="Baillie L.W."/>
            <person name="Paulsen I.T."/>
            <person name="Nelson K.E."/>
            <person name="Tettelin H."/>
            <person name="Fouts D.E."/>
            <person name="Eisen J.A."/>
            <person name="Gill S.R."/>
            <person name="Holtzapple E.K."/>
            <person name="Okstad O.A."/>
            <person name="Helgason E."/>
            <person name="Rilstone J."/>
            <person name="Wu M."/>
            <person name="Kolonay J.F."/>
            <person name="Beanan M.J."/>
            <person name="Dodson R.J."/>
            <person name="Brinkac L.M."/>
            <person name="Gwinn M."/>
            <person name="DeBoy R.T."/>
            <person name="Madpu R."/>
            <person name="Daugherty S.C."/>
            <person name="Durkin A.S."/>
            <person name="Haft D.H."/>
            <person name="Nelson W.C."/>
            <person name="Peterson J.D."/>
            <person name="Pop M."/>
            <person name="Khouri H.M."/>
            <person name="Radune D."/>
            <person name="Benton J.L."/>
            <person name="Mahamoud Y."/>
            <person name="Jiang L."/>
            <person name="Hance I.R."/>
            <person name="Weidman J.F."/>
            <person name="Berry K.J."/>
            <person name="Plaut R.D."/>
            <person name="Wolf A.M."/>
            <person name="Watkins K.L."/>
            <person name="Nierman W.C."/>
            <person name="Hazen A."/>
            <person name="Cline R."/>
            <person name="Redmond C."/>
            <person name="Thwaite J.E."/>
            <person name="White O."/>
            <person name="Salzberg S.L."/>
            <person name="Thomason B."/>
            <person name="Friedlander A.M."/>
            <person name="Koehler T.M."/>
            <person name="Hanna P.C."/>
            <person name="Kolsto A.B."/>
            <person name="Fraser C.M."/>
        </authorList>
    </citation>
    <scope>NUCLEOTIDE SEQUENCE [LARGE SCALE GENOMIC DNA]</scope>
    <source>
        <strain evidence="2">Ames / isolate Porton</strain>
    </source>
</reference>
<dbReference type="InterPro" id="IPR039564">
    <property type="entry name" value="Peptidase_C39-like"/>
</dbReference>